<keyword evidence="1" id="KW-0812">Transmembrane</keyword>
<dbReference type="EMBL" id="LT594323">
    <property type="protein sequence ID" value="SBT49329.1"/>
    <property type="molecule type" value="Genomic_DNA"/>
</dbReference>
<proteinExistence type="predicted"/>
<dbReference type="RefSeq" id="WP_269456317.1">
    <property type="nucleotide sequence ID" value="NZ_LT594323.1"/>
</dbReference>
<feature type="transmembrane region" description="Helical" evidence="1">
    <location>
        <begin position="6"/>
        <end position="26"/>
    </location>
</feature>
<evidence type="ECO:0000313" key="2">
    <source>
        <dbReference type="EMBL" id="SBT49329.1"/>
    </source>
</evidence>
<keyword evidence="3" id="KW-1185">Reference proteome</keyword>
<keyword evidence="1" id="KW-1133">Transmembrane helix</keyword>
<organism evidence="2 3">
    <name type="scientific">Micromonospora auratinigra</name>
    <dbReference type="NCBI Taxonomy" id="261654"/>
    <lineage>
        <taxon>Bacteria</taxon>
        <taxon>Bacillati</taxon>
        <taxon>Actinomycetota</taxon>
        <taxon>Actinomycetes</taxon>
        <taxon>Micromonosporales</taxon>
        <taxon>Micromonosporaceae</taxon>
        <taxon>Micromonospora</taxon>
    </lineage>
</organism>
<evidence type="ECO:0000256" key="1">
    <source>
        <dbReference type="SAM" id="Phobius"/>
    </source>
</evidence>
<reference evidence="3" key="1">
    <citation type="submission" date="2016-06" db="EMBL/GenBank/DDBJ databases">
        <authorList>
            <person name="Varghese N."/>
            <person name="Submissions Spin"/>
        </authorList>
    </citation>
    <scope>NUCLEOTIDE SEQUENCE [LARGE SCALE GENOMIC DNA]</scope>
    <source>
        <strain evidence="3">DSM 44815</strain>
    </source>
</reference>
<dbReference type="STRING" id="261654.GA0070611_4374"/>
<name>A0A1A8ZYU5_9ACTN</name>
<keyword evidence="1" id="KW-0472">Membrane</keyword>
<accession>A0A1A8ZYU5</accession>
<evidence type="ECO:0000313" key="3">
    <source>
        <dbReference type="Proteomes" id="UP000199385"/>
    </source>
</evidence>
<dbReference type="Proteomes" id="UP000199385">
    <property type="component" value="Chromosome I"/>
</dbReference>
<gene>
    <name evidence="2" type="ORF">GA0070611_4374</name>
</gene>
<dbReference type="AlphaFoldDB" id="A0A1A8ZYU5"/>
<sequence>MEASIAGLLLYALGMLVLYTVIRFAVRDGIRDAERRRSRLF</sequence>
<protein>
    <submittedName>
        <fullName evidence="2">Uncharacterized protein</fullName>
    </submittedName>
</protein>